<keyword evidence="3" id="KW-1185">Reference proteome</keyword>
<sequence>MQYVEHQLTSSQQLHYIRNDLDPLSQQIPKSDETDDAAKMK</sequence>
<evidence type="ECO:0000256" key="1">
    <source>
        <dbReference type="SAM" id="MobiDB-lite"/>
    </source>
</evidence>
<reference evidence="2" key="1">
    <citation type="journal article" date="2013" name="Genome Announc.">
        <title>Draft Genome Sequence of Agarivorans albus Strain MKT 106T, an Agarolytic Marine Bacterium.</title>
        <authorList>
            <person name="Yasuike M."/>
            <person name="Nakamura Y."/>
            <person name="Kai W."/>
            <person name="Fujiwara A."/>
            <person name="Fukui Y."/>
            <person name="Satomi M."/>
            <person name="Sano M."/>
        </authorList>
    </citation>
    <scope>NUCLEOTIDE SEQUENCE [LARGE SCALE GENOMIC DNA]</scope>
</reference>
<accession>R9PIA7</accession>
<feature type="region of interest" description="Disordered" evidence="1">
    <location>
        <begin position="19"/>
        <end position="41"/>
    </location>
</feature>
<feature type="compositionally biased region" description="Basic and acidic residues" evidence="1">
    <location>
        <begin position="30"/>
        <end position="41"/>
    </location>
</feature>
<protein>
    <submittedName>
        <fullName evidence="2">Uncharacterized protein</fullName>
    </submittedName>
</protein>
<organism evidence="2 3">
    <name type="scientific">Agarivorans albus MKT 106</name>
    <dbReference type="NCBI Taxonomy" id="1331007"/>
    <lineage>
        <taxon>Bacteria</taxon>
        <taxon>Pseudomonadati</taxon>
        <taxon>Pseudomonadota</taxon>
        <taxon>Gammaproteobacteria</taxon>
        <taxon>Alteromonadales</taxon>
        <taxon>Alteromonadaceae</taxon>
        <taxon>Agarivorans</taxon>
    </lineage>
</organism>
<dbReference type="Proteomes" id="UP000014461">
    <property type="component" value="Unassembled WGS sequence"/>
</dbReference>
<dbReference type="AlphaFoldDB" id="R9PIA7"/>
<name>R9PIA7_AGAAL</name>
<evidence type="ECO:0000313" key="3">
    <source>
        <dbReference type="Proteomes" id="UP000014461"/>
    </source>
</evidence>
<gene>
    <name evidence="2" type="ORF">AALB_1157</name>
</gene>
<comment type="caution">
    <text evidence="2">The sequence shown here is derived from an EMBL/GenBank/DDBJ whole genome shotgun (WGS) entry which is preliminary data.</text>
</comment>
<dbReference type="EMBL" id="BARX01000005">
    <property type="protein sequence ID" value="GAD01077.1"/>
    <property type="molecule type" value="Genomic_DNA"/>
</dbReference>
<evidence type="ECO:0000313" key="2">
    <source>
        <dbReference type="EMBL" id="GAD01077.1"/>
    </source>
</evidence>
<proteinExistence type="predicted"/>